<dbReference type="RefSeq" id="WP_035621369.1">
    <property type="nucleotide sequence ID" value="NZ_CCAE010000011.1"/>
</dbReference>
<keyword evidence="1" id="KW-1133">Transmembrane helix</keyword>
<keyword evidence="1" id="KW-0472">Membrane</keyword>
<keyword evidence="3" id="KW-1185">Reference proteome</keyword>
<reference evidence="3" key="2">
    <citation type="submission" date="2014-11" db="EMBL/GenBank/DDBJ databases">
        <title>Draft genome sequence of Hydrogenophaga intermedia S1.</title>
        <authorList>
            <person name="Gan H.M."/>
            <person name="Chew T.H."/>
            <person name="Stolz A."/>
        </authorList>
    </citation>
    <scope>NUCLEOTIDE SEQUENCE [LARGE SCALE GENOMIC DNA]</scope>
    <source>
        <strain evidence="3">S1</strain>
    </source>
</reference>
<accession>A0A1L1PIA6</accession>
<dbReference type="AlphaFoldDB" id="A0A1L1PIA6"/>
<proteinExistence type="predicted"/>
<organism evidence="2 3">
    <name type="scientific">Hydrogenophaga intermedia</name>
    <dbReference type="NCBI Taxonomy" id="65786"/>
    <lineage>
        <taxon>Bacteria</taxon>
        <taxon>Pseudomonadati</taxon>
        <taxon>Pseudomonadota</taxon>
        <taxon>Betaproteobacteria</taxon>
        <taxon>Burkholderiales</taxon>
        <taxon>Comamonadaceae</taxon>
        <taxon>Hydrogenophaga</taxon>
    </lineage>
</organism>
<evidence type="ECO:0000256" key="1">
    <source>
        <dbReference type="SAM" id="Phobius"/>
    </source>
</evidence>
<sequence length="138" mass="14209">MNVYELKRKALGHHCPCIGGSSKSANTSEDNRVTAGSVGISGAGNAVQITDGGLVSRGLDTVDLSIANLGEGYADLIDAAHNIFTQGQSLIGQTQKSVADAYAQAEADKSGALDQRTIIVLAVVVAVVAGFYFVNRKG</sequence>
<evidence type="ECO:0000313" key="3">
    <source>
        <dbReference type="Proteomes" id="UP000028878"/>
    </source>
</evidence>
<protein>
    <submittedName>
        <fullName evidence="2">Uncharacterized protein</fullName>
    </submittedName>
</protein>
<name>A0A1L1PIA6_HYDIT</name>
<keyword evidence="1" id="KW-0812">Transmembrane</keyword>
<gene>
    <name evidence="2" type="ORF">BN948_01911</name>
</gene>
<evidence type="ECO:0000313" key="2">
    <source>
        <dbReference type="EMBL" id="CDN87489.1"/>
    </source>
</evidence>
<reference evidence="3" key="1">
    <citation type="submission" date="2014-02" db="EMBL/GenBank/DDBJ databases">
        <authorList>
            <person name="Gan H."/>
        </authorList>
    </citation>
    <scope>NUCLEOTIDE SEQUENCE [LARGE SCALE GENOMIC DNA]</scope>
    <source>
        <strain evidence="3">S1</strain>
    </source>
</reference>
<feature type="transmembrane region" description="Helical" evidence="1">
    <location>
        <begin position="117"/>
        <end position="134"/>
    </location>
</feature>
<dbReference type="Proteomes" id="UP000028878">
    <property type="component" value="Unassembled WGS sequence"/>
</dbReference>
<dbReference type="EMBL" id="CCAE010000011">
    <property type="protein sequence ID" value="CDN87489.1"/>
    <property type="molecule type" value="Genomic_DNA"/>
</dbReference>